<name>A0A3Q1F0C0_9TELE</name>
<keyword evidence="2" id="KW-1185">Reference proteome</keyword>
<sequence length="51" mass="5491">IGMKVETISPTDGRMFPKKDQMCGALHMYAAQTGATFSPKRATFAQIGNVS</sequence>
<reference evidence="1" key="1">
    <citation type="submission" date="2025-08" db="UniProtKB">
        <authorList>
            <consortium name="Ensembl"/>
        </authorList>
    </citation>
    <scope>IDENTIFICATION</scope>
</reference>
<protein>
    <submittedName>
        <fullName evidence="1">Uncharacterized protein</fullName>
    </submittedName>
</protein>
<dbReference type="Proteomes" id="UP000257200">
    <property type="component" value="Unplaced"/>
</dbReference>
<evidence type="ECO:0000313" key="2">
    <source>
        <dbReference type="Proteomes" id="UP000257200"/>
    </source>
</evidence>
<evidence type="ECO:0000313" key="1">
    <source>
        <dbReference type="Ensembl" id="ENSAPOP00000000880.1"/>
    </source>
</evidence>
<proteinExistence type="predicted"/>
<dbReference type="AlphaFoldDB" id="A0A3Q1F0C0"/>
<accession>A0A3Q1F0C0</accession>
<dbReference type="Ensembl" id="ENSAPOT00000016116.1">
    <property type="protein sequence ID" value="ENSAPOP00000000880.1"/>
    <property type="gene ID" value="ENSAPOG00000002102.1"/>
</dbReference>
<reference evidence="1" key="2">
    <citation type="submission" date="2025-09" db="UniProtKB">
        <authorList>
            <consortium name="Ensembl"/>
        </authorList>
    </citation>
    <scope>IDENTIFICATION</scope>
</reference>
<dbReference type="InParanoid" id="A0A3Q1F0C0"/>
<dbReference type="GeneTree" id="ENSGT00940000179204"/>
<organism evidence="1 2">
    <name type="scientific">Acanthochromis polyacanthus</name>
    <name type="common">spiny chromis</name>
    <dbReference type="NCBI Taxonomy" id="80966"/>
    <lineage>
        <taxon>Eukaryota</taxon>
        <taxon>Metazoa</taxon>
        <taxon>Chordata</taxon>
        <taxon>Craniata</taxon>
        <taxon>Vertebrata</taxon>
        <taxon>Euteleostomi</taxon>
        <taxon>Actinopterygii</taxon>
        <taxon>Neopterygii</taxon>
        <taxon>Teleostei</taxon>
        <taxon>Neoteleostei</taxon>
        <taxon>Acanthomorphata</taxon>
        <taxon>Ovalentaria</taxon>
        <taxon>Pomacentridae</taxon>
        <taxon>Acanthochromis</taxon>
    </lineage>
</organism>